<evidence type="ECO:0000256" key="2">
    <source>
        <dbReference type="SAM" id="SignalP"/>
    </source>
</evidence>
<keyword evidence="4" id="KW-1185">Reference proteome</keyword>
<sequence>MMSVLTILLLLATCLSMLADGAPNKKNDEKFQSLSQLRPQGFSPNPTKSTSYPSMASSGSLRTPLGNSFATGSGWFPVPSGTANTGSSFGSSAVEPYPTEGAPYQNATSPYTKQGNGDGENGQSGSGNQCPPQQTVTLPSKTTTLPAQTVTITPAPETITITSQAQTETVTVTVTPQTQLTTVTVWMTVTANQVPSCPSPSNASNPQIAPVPAPNAQLSNTPIAPASDNASTPPTVPPFVTTPNLVVPLSTGGAVPIANATLPVIPNLGSTTATGPTTFSAKYQSSPVAERTSPFVLPIITSTPIIAPYPYRNTSNQTLPFGSGSSHGFRATGSGFAKQTDRHFSSYFLYTVVTDTPISTTTIGFSSTRKYFPLSSLLTPPSQANATVFPSTAGPTAPPSSPTGEYFPDDGSSLLTPPTLANATSSPTMEYFPDDGSSLLTPPAQANATNVSPLGGPTAPMITPAIVGSSQALAAVVGSIITTPPRPPIIQLNTSTTIPPVSTPIPPPSPPMIQPNTSISLPASTSSSQISQPITTSTSPLCTNGTTAQNMTTNFSEIPPIPSMPLILQGLNFTTFAPFTTTTSNSTSPLPPSTHLLALSASEPKQITLAPDSLSFSITSLALSCGDTPSEVTATCTVQMFGIGAASGTERTVAVPGPGMRTVRMEEGSWRGLSRVSFTAEMGGAPVGVRLGAVAYELVSAC</sequence>
<protein>
    <recommendedName>
        <fullName evidence="5">Herpes-BLLF1 multi-domain protein</fullName>
    </recommendedName>
</protein>
<dbReference type="GeneID" id="59294364"/>
<feature type="signal peptide" evidence="2">
    <location>
        <begin position="1"/>
        <end position="21"/>
    </location>
</feature>
<dbReference type="OrthoDB" id="10518727at2759"/>
<feature type="region of interest" description="Disordered" evidence="1">
    <location>
        <begin position="522"/>
        <end position="543"/>
    </location>
</feature>
<feature type="compositionally biased region" description="Polar residues" evidence="1">
    <location>
        <begin position="105"/>
        <end position="115"/>
    </location>
</feature>
<dbReference type="EMBL" id="JACCJC010000102">
    <property type="protein sequence ID" value="KAF6225402.1"/>
    <property type="molecule type" value="Genomic_DNA"/>
</dbReference>
<feature type="chain" id="PRO_5034833567" description="Herpes-BLLF1 multi-domain protein" evidence="2">
    <location>
        <begin position="22"/>
        <end position="702"/>
    </location>
</feature>
<dbReference type="Proteomes" id="UP000578531">
    <property type="component" value="Unassembled WGS sequence"/>
</dbReference>
<evidence type="ECO:0000313" key="3">
    <source>
        <dbReference type="EMBL" id="KAF6225402.1"/>
    </source>
</evidence>
<feature type="region of interest" description="Disordered" evidence="1">
    <location>
        <begin position="36"/>
        <end position="63"/>
    </location>
</feature>
<comment type="caution">
    <text evidence="3">The sequence shown here is derived from an EMBL/GenBank/DDBJ whole genome shotgun (WGS) entry which is preliminary data.</text>
</comment>
<organism evidence="3 4">
    <name type="scientific">Letharia columbiana</name>
    <dbReference type="NCBI Taxonomy" id="112416"/>
    <lineage>
        <taxon>Eukaryota</taxon>
        <taxon>Fungi</taxon>
        <taxon>Dikarya</taxon>
        <taxon>Ascomycota</taxon>
        <taxon>Pezizomycotina</taxon>
        <taxon>Lecanoromycetes</taxon>
        <taxon>OSLEUM clade</taxon>
        <taxon>Lecanoromycetidae</taxon>
        <taxon>Lecanorales</taxon>
        <taxon>Lecanorineae</taxon>
        <taxon>Parmeliaceae</taxon>
        <taxon>Letharia</taxon>
    </lineage>
</organism>
<feature type="compositionally biased region" description="Low complexity" evidence="1">
    <location>
        <begin position="522"/>
        <end position="541"/>
    </location>
</feature>
<evidence type="ECO:0008006" key="5">
    <source>
        <dbReference type="Google" id="ProtNLM"/>
    </source>
</evidence>
<feature type="region of interest" description="Disordered" evidence="1">
    <location>
        <begin position="84"/>
        <end position="143"/>
    </location>
</feature>
<dbReference type="AlphaFoldDB" id="A0A8H6CL58"/>
<feature type="compositionally biased region" description="Polar residues" evidence="1">
    <location>
        <begin position="126"/>
        <end position="143"/>
    </location>
</feature>
<reference evidence="3 4" key="1">
    <citation type="journal article" date="2020" name="Genomics">
        <title>Complete, high-quality genomes from long-read metagenomic sequencing of two wolf lichen thalli reveals enigmatic genome architecture.</title>
        <authorList>
            <person name="McKenzie S.K."/>
            <person name="Walston R.F."/>
            <person name="Allen J.L."/>
        </authorList>
    </citation>
    <scope>NUCLEOTIDE SEQUENCE [LARGE SCALE GENOMIC DNA]</scope>
    <source>
        <strain evidence="3">WasteWater2</strain>
    </source>
</reference>
<dbReference type="RefSeq" id="XP_037158531.1">
    <property type="nucleotide sequence ID" value="XM_037314565.1"/>
</dbReference>
<evidence type="ECO:0000313" key="4">
    <source>
        <dbReference type="Proteomes" id="UP000578531"/>
    </source>
</evidence>
<proteinExistence type="predicted"/>
<accession>A0A8H6CL58</accession>
<keyword evidence="2" id="KW-0732">Signal</keyword>
<name>A0A8H6CL58_9LECA</name>
<evidence type="ECO:0000256" key="1">
    <source>
        <dbReference type="SAM" id="MobiDB-lite"/>
    </source>
</evidence>
<gene>
    <name evidence="3" type="ORF">HO173_012731</name>
</gene>
<feature type="compositionally biased region" description="Gly residues" evidence="1">
    <location>
        <begin position="116"/>
        <end position="125"/>
    </location>
</feature>